<name>A0AB74C8Q0_ASPFL</name>
<comment type="caution">
    <text evidence="1">The sequence shown here is derived from an EMBL/GenBank/DDBJ whole genome shotgun (WGS) entry which is preliminary data.</text>
</comment>
<protein>
    <recommendedName>
        <fullName evidence="3">F-box domain-containing protein</fullName>
    </recommendedName>
</protein>
<reference evidence="1 2" key="1">
    <citation type="submission" date="2018-07" db="EMBL/GenBank/DDBJ databases">
        <title>Identification of spontaneous genetic mutation associated with occurrence of a yellow conidial color mutant of Aspergillus flavus.</title>
        <authorList>
            <person name="Chang P.-K."/>
            <person name="Mack B.M."/>
            <person name="Scharfenstein L."/>
            <person name="Gilbert M.K."/>
        </authorList>
    </citation>
    <scope>NUCLEOTIDE SEQUENCE [LARGE SCALE GENOMIC DNA]</scope>
    <source>
        <strain evidence="1 2">CA14</strain>
    </source>
</reference>
<evidence type="ECO:0008006" key="3">
    <source>
        <dbReference type="Google" id="ProtNLM"/>
    </source>
</evidence>
<evidence type="ECO:0000313" key="1">
    <source>
        <dbReference type="EMBL" id="RMZ41897.1"/>
    </source>
</evidence>
<dbReference type="Proteomes" id="UP000275480">
    <property type="component" value="Unassembled WGS sequence"/>
</dbReference>
<proteinExistence type="predicted"/>
<dbReference type="AlphaFoldDB" id="A0AB74C8Q0"/>
<accession>A0AB74C8Q0</accession>
<dbReference type="EMBL" id="QQZZ01000110">
    <property type="protein sequence ID" value="RMZ41897.1"/>
    <property type="molecule type" value="Genomic_DNA"/>
</dbReference>
<gene>
    <name evidence="1" type="ORF">CA14_011246</name>
</gene>
<evidence type="ECO:0000313" key="2">
    <source>
        <dbReference type="Proteomes" id="UP000275480"/>
    </source>
</evidence>
<sequence>MQLPMEIQTMILEFLGPCWYLIVLGETRRLLEQMRNDHPNRCERLNLAKELYIGRTKYQGKSYISTISNMPLELPSTYDQQHIKPPTYTKRIILSIDHMGIRRLQFLERDSKPLSDGAPWYEFLETTDSDVDASISWDGLFVRKISVFAAALESTRKIWSFPELPNLNPWNIHNVHGNRRLNHVKLDAKVRGLIVCCSRGNAIGIYGFTGISKAFESFVELMNQRAQNSQTYWFYFPINNGEFITAAWIRKFKDCNSLAWPPALAFKTSLGRDVIFGTHPPIDLNHVYEYQPLVKDGDGAISGIVHNGLDPESKRITEIGVTCNPGCQVEAPGQEPQFGHYKCPEIRGRSTSITTWYMTKAPLEGLYKVRVCRDLKKPHRPCIGLLLYYTKERVESLGQVRWDRDLTYDVLAPINLEIGNINGKDYIKGVQRDTACTQLDSEVGVWQKIPQPGTLVWWFGNLGDKVALYNDPVS</sequence>
<organism evidence="1 2">
    <name type="scientific">Aspergillus flavus</name>
    <dbReference type="NCBI Taxonomy" id="5059"/>
    <lineage>
        <taxon>Eukaryota</taxon>
        <taxon>Fungi</taxon>
        <taxon>Dikarya</taxon>
        <taxon>Ascomycota</taxon>
        <taxon>Pezizomycotina</taxon>
        <taxon>Eurotiomycetes</taxon>
        <taxon>Eurotiomycetidae</taxon>
        <taxon>Eurotiales</taxon>
        <taxon>Aspergillaceae</taxon>
        <taxon>Aspergillus</taxon>
        <taxon>Aspergillus subgen. Circumdati</taxon>
    </lineage>
</organism>